<organism evidence="1 2">
    <name type="scientific">Dufourea novaeangliae</name>
    <name type="common">Sweat bee</name>
    <dbReference type="NCBI Taxonomy" id="178035"/>
    <lineage>
        <taxon>Eukaryota</taxon>
        <taxon>Metazoa</taxon>
        <taxon>Ecdysozoa</taxon>
        <taxon>Arthropoda</taxon>
        <taxon>Hexapoda</taxon>
        <taxon>Insecta</taxon>
        <taxon>Pterygota</taxon>
        <taxon>Neoptera</taxon>
        <taxon>Endopterygota</taxon>
        <taxon>Hymenoptera</taxon>
        <taxon>Apocrita</taxon>
        <taxon>Aculeata</taxon>
        <taxon>Apoidea</taxon>
        <taxon>Anthophila</taxon>
        <taxon>Halictidae</taxon>
        <taxon>Rophitinae</taxon>
        <taxon>Dufourea</taxon>
    </lineage>
</organism>
<dbReference type="Proteomes" id="UP000076502">
    <property type="component" value="Unassembled WGS sequence"/>
</dbReference>
<gene>
    <name evidence="1" type="ORF">WN55_06624</name>
</gene>
<proteinExistence type="predicted"/>
<dbReference type="Gene3D" id="3.30.420.10">
    <property type="entry name" value="Ribonuclease H-like superfamily/Ribonuclease H"/>
    <property type="match status" value="1"/>
</dbReference>
<evidence type="ECO:0000313" key="2">
    <source>
        <dbReference type="Proteomes" id="UP000076502"/>
    </source>
</evidence>
<accession>A0A154PQQ4</accession>
<evidence type="ECO:0000313" key="1">
    <source>
        <dbReference type="EMBL" id="KZC14193.1"/>
    </source>
</evidence>
<reference evidence="1 2" key="1">
    <citation type="submission" date="2015-07" db="EMBL/GenBank/DDBJ databases">
        <title>The genome of Dufourea novaeangliae.</title>
        <authorList>
            <person name="Pan H."/>
            <person name="Kapheim K."/>
        </authorList>
    </citation>
    <scope>NUCLEOTIDE SEQUENCE [LARGE SCALE GENOMIC DNA]</scope>
    <source>
        <strain evidence="1">0120121106</strain>
        <tissue evidence="1">Whole body</tissue>
    </source>
</reference>
<keyword evidence="2" id="KW-1185">Reference proteome</keyword>
<evidence type="ECO:0008006" key="3">
    <source>
        <dbReference type="Google" id="ProtNLM"/>
    </source>
</evidence>
<sequence length="60" mass="6826">GPMLWPARSPDLTPLDFFVWGTLKDKVYKEVPITNAQHMQQRIIADCASISSDVIRLARQ</sequence>
<dbReference type="STRING" id="178035.A0A154PQQ4"/>
<name>A0A154PQQ4_DUFNO</name>
<dbReference type="GO" id="GO:0003676">
    <property type="term" value="F:nucleic acid binding"/>
    <property type="evidence" value="ECO:0007669"/>
    <property type="project" value="InterPro"/>
</dbReference>
<dbReference type="PANTHER" id="PTHR47326:SF1">
    <property type="entry name" value="HTH PSQ-TYPE DOMAIN-CONTAINING PROTEIN"/>
    <property type="match status" value="1"/>
</dbReference>
<dbReference type="EMBL" id="KQ435046">
    <property type="protein sequence ID" value="KZC14193.1"/>
    <property type="molecule type" value="Genomic_DNA"/>
</dbReference>
<dbReference type="InterPro" id="IPR036397">
    <property type="entry name" value="RNaseH_sf"/>
</dbReference>
<dbReference type="PANTHER" id="PTHR47326">
    <property type="entry name" value="TRANSPOSABLE ELEMENT TC3 TRANSPOSASE-LIKE PROTEIN"/>
    <property type="match status" value="1"/>
</dbReference>
<feature type="non-terminal residue" evidence="1">
    <location>
        <position position="1"/>
    </location>
</feature>
<dbReference type="AlphaFoldDB" id="A0A154PQQ4"/>
<protein>
    <recommendedName>
        <fullName evidence="3">Transposable element Tc1 transposase</fullName>
    </recommendedName>
</protein>